<dbReference type="InterPro" id="IPR001753">
    <property type="entry name" value="Enoyl-CoA_hydra/iso"/>
</dbReference>
<dbReference type="Pfam" id="PF00378">
    <property type="entry name" value="ECH_1"/>
    <property type="match status" value="1"/>
</dbReference>
<evidence type="ECO:0000313" key="2">
    <source>
        <dbReference type="Proteomes" id="UP000320806"/>
    </source>
</evidence>
<dbReference type="PANTHER" id="PTHR11941">
    <property type="entry name" value="ENOYL-COA HYDRATASE-RELATED"/>
    <property type="match status" value="1"/>
</dbReference>
<keyword evidence="1" id="KW-0413">Isomerase</keyword>
<dbReference type="PANTHER" id="PTHR11941:SF54">
    <property type="entry name" value="ENOYL-COA HYDRATASE, MITOCHONDRIAL"/>
    <property type="match status" value="1"/>
</dbReference>
<dbReference type="GO" id="GO:0016853">
    <property type="term" value="F:isomerase activity"/>
    <property type="evidence" value="ECO:0007669"/>
    <property type="project" value="UniProtKB-KW"/>
</dbReference>
<dbReference type="Gene3D" id="3.90.226.10">
    <property type="entry name" value="2-enoyl-CoA Hydratase, Chain A, domain 1"/>
    <property type="match status" value="1"/>
</dbReference>
<proteinExistence type="predicted"/>
<comment type="caution">
    <text evidence="1">The sequence shown here is derived from an EMBL/GenBank/DDBJ whole genome shotgun (WGS) entry which is preliminary data.</text>
</comment>
<reference evidence="1 2" key="1">
    <citation type="submission" date="2019-06" db="EMBL/GenBank/DDBJ databases">
        <title>Sequencing the genomes of 1000 actinobacteria strains.</title>
        <authorList>
            <person name="Klenk H.-P."/>
        </authorList>
    </citation>
    <scope>NUCLEOTIDE SEQUENCE [LARGE SCALE GENOMIC DNA]</scope>
    <source>
        <strain evidence="1 2">DSM 19828</strain>
    </source>
</reference>
<keyword evidence="2" id="KW-1185">Reference proteome</keyword>
<evidence type="ECO:0000313" key="1">
    <source>
        <dbReference type="EMBL" id="TQJ13500.1"/>
    </source>
</evidence>
<accession>A0A542EDX2</accession>
<gene>
    <name evidence="1" type="ORF">FB459_0921</name>
</gene>
<protein>
    <submittedName>
        <fullName evidence="1">Enoyl-CoA hydratase/isomerase-like protein</fullName>
    </submittedName>
</protein>
<dbReference type="InterPro" id="IPR029045">
    <property type="entry name" value="ClpP/crotonase-like_dom_sf"/>
</dbReference>
<dbReference type="GO" id="GO:0006635">
    <property type="term" value="P:fatty acid beta-oxidation"/>
    <property type="evidence" value="ECO:0007669"/>
    <property type="project" value="TreeGrafter"/>
</dbReference>
<sequence length="144" mass="15006">MTVNLTIDDHVEVIEWNRPPANHFDRELLVSIADAGGRAQDEGARAVVLASVGKHFCADVDFAAGQIRADPHGAISALYEAGKRIFALEIPVVAAVQGAAVGGGLGLACAADFRVATARLMQTADAAAGIEASLARETPRFEGR</sequence>
<name>A0A542EDX2_9MICO</name>
<dbReference type="SUPFAM" id="SSF52096">
    <property type="entry name" value="ClpP/crotonase"/>
    <property type="match status" value="1"/>
</dbReference>
<dbReference type="AlphaFoldDB" id="A0A542EDX2"/>
<dbReference type="Proteomes" id="UP000320806">
    <property type="component" value="Unassembled WGS sequence"/>
</dbReference>
<organism evidence="1 2">
    <name type="scientific">Yimella lutea</name>
    <dbReference type="NCBI Taxonomy" id="587872"/>
    <lineage>
        <taxon>Bacteria</taxon>
        <taxon>Bacillati</taxon>
        <taxon>Actinomycetota</taxon>
        <taxon>Actinomycetes</taxon>
        <taxon>Micrococcales</taxon>
        <taxon>Dermacoccaceae</taxon>
        <taxon>Yimella</taxon>
    </lineage>
</organism>
<dbReference type="EMBL" id="VFMO01000001">
    <property type="protein sequence ID" value="TQJ13500.1"/>
    <property type="molecule type" value="Genomic_DNA"/>
</dbReference>
<dbReference type="RefSeq" id="WP_170221695.1">
    <property type="nucleotide sequence ID" value="NZ_BAABCI010000041.1"/>
</dbReference>